<dbReference type="Proteomes" id="UP001197958">
    <property type="component" value="Unassembled WGS sequence"/>
</dbReference>
<evidence type="ECO:0000313" key="3">
    <source>
        <dbReference type="Proteomes" id="UP001197958"/>
    </source>
</evidence>
<sequence length="465" mass="51764">MNNINLKMTIIPSVAKVKQVVLFLSVSCVLSCNRYVADWGDASGQEEKEVFSPTLNIPDISGTEIPLYTILRTSESYGLESNATKDQSSAFQSAIDDLSSKGGGVLLISKGTYCLNNVYMKSDVHIMVEKDVVFKPVLSGNKSIMFIFSTVDETVDGYISNVSISGVGGERFTVDFTGFHPDNDYSCESSSTAPSLRFIRCCMVKNFLISDFNVLDNYTKHSAIELNCANVDVEGWELSRPTDGLVENCYIDKADWGYGLVQAHAAHNVLFRDISGVGGVTLRFETGYGKNIGLFDVYGYNVSVSDGRSAVLLSPHVSHNGKVLVEKVTGINTALTVSIEEGFDDERDPSKEGIKGSFSDESVIYDIYAEYGEKSQIRIPDIYLYEPEYYPLFKKEVIGESARQYTGPSIAPAFDGSNKTYSVKIENIKSKGFKYHSDKILYEEDIERERSDSWKIYRTLPFYYE</sequence>
<evidence type="ECO:0000313" key="1">
    <source>
        <dbReference type="EMBL" id="MCA4522675.1"/>
    </source>
</evidence>
<dbReference type="AlphaFoldDB" id="A0AAW4SN25"/>
<dbReference type="EMBL" id="JAIWYE010000031">
    <property type="protein sequence ID" value="MCA4705366.1"/>
    <property type="molecule type" value="Genomic_DNA"/>
</dbReference>
<evidence type="ECO:0000313" key="2">
    <source>
        <dbReference type="EMBL" id="MCA4705366.1"/>
    </source>
</evidence>
<dbReference type="Proteomes" id="UP001198461">
    <property type="component" value="Unassembled WGS sequence"/>
</dbReference>
<proteinExistence type="predicted"/>
<protein>
    <recommendedName>
        <fullName evidence="4">Pectate lyase superfamily protein domain-containing protein</fullName>
    </recommendedName>
</protein>
<comment type="caution">
    <text evidence="1">The sequence shown here is derived from an EMBL/GenBank/DDBJ whole genome shotgun (WGS) entry which is preliminary data.</text>
</comment>
<dbReference type="InterPro" id="IPR012334">
    <property type="entry name" value="Pectin_lyas_fold"/>
</dbReference>
<dbReference type="RefSeq" id="WP_195637800.1">
    <property type="nucleotide sequence ID" value="NZ_CP183042.1"/>
</dbReference>
<name>A0AAW4SN25_9BACE</name>
<reference evidence="1" key="1">
    <citation type="submission" date="2023-08" db="EMBL/GenBank/DDBJ databases">
        <title>Mucin Metabolism Genes Underlie the Key Renovations of Bacteroides xylanisolvens Genomes in Captive Great Apes.</title>
        <authorList>
            <person name="Nishida A.H."/>
        </authorList>
    </citation>
    <scope>NUCLEOTIDE SEQUENCE</scope>
    <source>
        <strain evidence="2">P13.H9</strain>
        <strain evidence="1">P19.10B</strain>
    </source>
</reference>
<accession>A0AAW4SN25</accession>
<dbReference type="InterPro" id="IPR011050">
    <property type="entry name" value="Pectin_lyase_fold/virulence"/>
</dbReference>
<evidence type="ECO:0008006" key="4">
    <source>
        <dbReference type="Google" id="ProtNLM"/>
    </source>
</evidence>
<dbReference type="EMBL" id="JAIWWW010000009">
    <property type="protein sequence ID" value="MCA4522675.1"/>
    <property type="molecule type" value="Genomic_DNA"/>
</dbReference>
<dbReference type="SUPFAM" id="SSF51126">
    <property type="entry name" value="Pectin lyase-like"/>
    <property type="match status" value="1"/>
</dbReference>
<dbReference type="Gene3D" id="2.160.20.10">
    <property type="entry name" value="Single-stranded right-handed beta-helix, Pectin lyase-like"/>
    <property type="match status" value="1"/>
</dbReference>
<gene>
    <name evidence="2" type="ORF">LD004_17325</name>
    <name evidence="1" type="ORF">LDZ35_05540</name>
</gene>
<organism evidence="1 3">
    <name type="scientific">Bacteroides xylanisolvens</name>
    <dbReference type="NCBI Taxonomy" id="371601"/>
    <lineage>
        <taxon>Bacteria</taxon>
        <taxon>Pseudomonadati</taxon>
        <taxon>Bacteroidota</taxon>
        <taxon>Bacteroidia</taxon>
        <taxon>Bacteroidales</taxon>
        <taxon>Bacteroidaceae</taxon>
        <taxon>Bacteroides</taxon>
    </lineage>
</organism>